<reference evidence="1" key="1">
    <citation type="journal article" date="2015" name="BMC Genomics">
        <title>Diversity of the cell-wall associated genomic island of the archaeon Haloquadratum walsbyi.</title>
        <authorList>
            <person name="Martin-Cuadrado A.B."/>
            <person name="Pasic L."/>
            <person name="Rodriguez-Valera F."/>
        </authorList>
    </citation>
    <scope>NUCLEOTIDE SEQUENCE</scope>
</reference>
<dbReference type="AlphaFoldDB" id="A0A0K1YBS1"/>
<protein>
    <submittedName>
        <fullName evidence="1">Uncharacterized protein</fullName>
    </submittedName>
</protein>
<name>A0A0K1YBS1_9EURY</name>
<evidence type="ECO:0000313" key="1">
    <source>
        <dbReference type="EMBL" id="AKY04359.1"/>
    </source>
</evidence>
<organism evidence="1">
    <name type="scientific">uncultured haloarchaeon</name>
    <dbReference type="NCBI Taxonomy" id="160804"/>
    <lineage>
        <taxon>Archaea</taxon>
        <taxon>Methanobacteriati</taxon>
        <taxon>Methanobacteriota</taxon>
        <taxon>Stenosarchaea group</taxon>
        <taxon>Halobacteria</taxon>
        <taxon>Halobacteriales</taxon>
        <taxon>Halobacteriaceae</taxon>
        <taxon>environmental samples</taxon>
    </lineage>
</organism>
<accession>A0A0K1YBS1</accession>
<proteinExistence type="predicted"/>
<dbReference type="EMBL" id="KT322179">
    <property type="protein sequence ID" value="AKY04359.1"/>
    <property type="molecule type" value="Genomic_DNA"/>
</dbReference>
<sequence>MSERLQRVPQELVDWTGYAVRRIWGGFSTHVSSLHDRVFHRFRPTLRGSGSWRRRETTSHGLSDGV</sequence>